<evidence type="ECO:0000313" key="7">
    <source>
        <dbReference type="EMBL" id="QKG79059.1"/>
    </source>
</evidence>
<dbReference type="SUPFAM" id="SSF88659">
    <property type="entry name" value="Sigma3 and sigma4 domains of RNA polymerase sigma factors"/>
    <property type="match status" value="1"/>
</dbReference>
<evidence type="ECO:0000313" key="8">
    <source>
        <dbReference type="Proteomes" id="UP000500961"/>
    </source>
</evidence>
<organism evidence="7 8">
    <name type="scientific">Tenuifilum thalassicum</name>
    <dbReference type="NCBI Taxonomy" id="2590900"/>
    <lineage>
        <taxon>Bacteria</taxon>
        <taxon>Pseudomonadati</taxon>
        <taxon>Bacteroidota</taxon>
        <taxon>Bacteroidia</taxon>
        <taxon>Bacteroidales</taxon>
        <taxon>Tenuifilaceae</taxon>
        <taxon>Tenuifilum</taxon>
    </lineage>
</organism>
<dbReference type="GO" id="GO:0006352">
    <property type="term" value="P:DNA-templated transcription initiation"/>
    <property type="evidence" value="ECO:0007669"/>
    <property type="project" value="InterPro"/>
</dbReference>
<dbReference type="InterPro" id="IPR007627">
    <property type="entry name" value="RNA_pol_sigma70_r2"/>
</dbReference>
<dbReference type="Gene3D" id="1.10.1740.10">
    <property type="match status" value="1"/>
</dbReference>
<protein>
    <submittedName>
        <fullName evidence="7">RNA polymerase sigma-70 factor</fullName>
    </submittedName>
</protein>
<dbReference type="Pfam" id="PF04542">
    <property type="entry name" value="Sigma70_r2"/>
    <property type="match status" value="1"/>
</dbReference>
<accession>A0A7D4BIV3</accession>
<keyword evidence="4" id="KW-0804">Transcription</keyword>
<sequence length="175" mass="20411">MTLPKGNYTAEEIEWFRRIFDEFYESIRHFAYYKTGDVDLSDDIVQEVFLKIWDMRKKVNDETVKSLLYTIAGNIIKNHYKHLKVVYNFQSQTKAASGSTAESADEPIRIEQFNQQLQDAIASIPEGPREVFLMSRIDELSYQEIAERLGLSVKAIEKRMSVALKVLRDKFGYKI</sequence>
<dbReference type="AlphaFoldDB" id="A0A7D4BIV3"/>
<keyword evidence="8" id="KW-1185">Reference proteome</keyword>
<keyword evidence="3" id="KW-0731">Sigma factor</keyword>
<dbReference type="Gene3D" id="1.10.10.10">
    <property type="entry name" value="Winged helix-like DNA-binding domain superfamily/Winged helix DNA-binding domain"/>
    <property type="match status" value="1"/>
</dbReference>
<dbReference type="InterPro" id="IPR039425">
    <property type="entry name" value="RNA_pol_sigma-70-like"/>
</dbReference>
<comment type="similarity">
    <text evidence="1">Belongs to the sigma-70 factor family. ECF subfamily.</text>
</comment>
<dbReference type="Proteomes" id="UP000500961">
    <property type="component" value="Chromosome"/>
</dbReference>
<evidence type="ECO:0000256" key="1">
    <source>
        <dbReference type="ARBA" id="ARBA00010641"/>
    </source>
</evidence>
<evidence type="ECO:0000259" key="5">
    <source>
        <dbReference type="Pfam" id="PF04542"/>
    </source>
</evidence>
<dbReference type="SUPFAM" id="SSF88946">
    <property type="entry name" value="Sigma2 domain of RNA polymerase sigma factors"/>
    <property type="match status" value="1"/>
</dbReference>
<dbReference type="InterPro" id="IPR013324">
    <property type="entry name" value="RNA_pol_sigma_r3/r4-like"/>
</dbReference>
<feature type="domain" description="RNA polymerase sigma factor 70 region 4 type 2" evidence="6">
    <location>
        <begin position="115"/>
        <end position="165"/>
    </location>
</feature>
<gene>
    <name evidence="7" type="ORF">FHG85_01860</name>
</gene>
<dbReference type="PANTHER" id="PTHR43133">
    <property type="entry name" value="RNA POLYMERASE ECF-TYPE SIGMA FACTO"/>
    <property type="match status" value="1"/>
</dbReference>
<name>A0A7D4BIV3_9BACT</name>
<dbReference type="PANTHER" id="PTHR43133:SF46">
    <property type="entry name" value="RNA POLYMERASE SIGMA-70 FACTOR ECF SUBFAMILY"/>
    <property type="match status" value="1"/>
</dbReference>
<proteinExistence type="inferred from homology"/>
<dbReference type="InterPro" id="IPR014327">
    <property type="entry name" value="RNA_pol_sigma70_bacteroid"/>
</dbReference>
<evidence type="ECO:0000256" key="2">
    <source>
        <dbReference type="ARBA" id="ARBA00023015"/>
    </source>
</evidence>
<dbReference type="RefSeq" id="WP_173072577.1">
    <property type="nucleotide sequence ID" value="NZ_CP041345.1"/>
</dbReference>
<keyword evidence="2" id="KW-0805">Transcription regulation</keyword>
<dbReference type="KEGG" id="ttz:FHG85_01860"/>
<dbReference type="CDD" id="cd06171">
    <property type="entry name" value="Sigma70_r4"/>
    <property type="match status" value="1"/>
</dbReference>
<dbReference type="NCBIfam" id="TIGR02985">
    <property type="entry name" value="Sig70_bacteroi1"/>
    <property type="match status" value="1"/>
</dbReference>
<feature type="domain" description="RNA polymerase sigma-70 region 2" evidence="5">
    <location>
        <begin position="20"/>
        <end position="82"/>
    </location>
</feature>
<dbReference type="EMBL" id="CP041345">
    <property type="protein sequence ID" value="QKG79059.1"/>
    <property type="molecule type" value="Genomic_DNA"/>
</dbReference>
<evidence type="ECO:0000256" key="4">
    <source>
        <dbReference type="ARBA" id="ARBA00023163"/>
    </source>
</evidence>
<dbReference type="NCBIfam" id="TIGR02937">
    <property type="entry name" value="sigma70-ECF"/>
    <property type="match status" value="1"/>
</dbReference>
<evidence type="ECO:0000259" key="6">
    <source>
        <dbReference type="Pfam" id="PF08281"/>
    </source>
</evidence>
<dbReference type="GO" id="GO:0003677">
    <property type="term" value="F:DNA binding"/>
    <property type="evidence" value="ECO:0007669"/>
    <property type="project" value="InterPro"/>
</dbReference>
<dbReference type="GO" id="GO:0016987">
    <property type="term" value="F:sigma factor activity"/>
    <property type="evidence" value="ECO:0007669"/>
    <property type="project" value="UniProtKB-KW"/>
</dbReference>
<evidence type="ECO:0000256" key="3">
    <source>
        <dbReference type="ARBA" id="ARBA00023082"/>
    </source>
</evidence>
<dbReference type="InterPro" id="IPR013249">
    <property type="entry name" value="RNA_pol_sigma70_r4_t2"/>
</dbReference>
<dbReference type="InterPro" id="IPR014284">
    <property type="entry name" value="RNA_pol_sigma-70_dom"/>
</dbReference>
<dbReference type="InterPro" id="IPR036388">
    <property type="entry name" value="WH-like_DNA-bd_sf"/>
</dbReference>
<reference evidence="7 8" key="1">
    <citation type="submission" date="2019-07" db="EMBL/GenBank/DDBJ databases">
        <title>Thalassofilum flectens gen. nov., sp. nov., a novel moderate thermophilic anaerobe from a shallow sea hot spring in Kunashir Island (Russia), representing a new family in the order Bacteroidales, and proposal of Thalassofilacea fam. nov.</title>
        <authorList>
            <person name="Kochetkova T.V."/>
            <person name="Podosokorskaya O.A."/>
            <person name="Novikov A."/>
            <person name="Elcheninov A.G."/>
            <person name="Toshchakov S.V."/>
            <person name="Kublanov I.V."/>
        </authorList>
    </citation>
    <scope>NUCLEOTIDE SEQUENCE [LARGE SCALE GENOMIC DNA]</scope>
    <source>
        <strain evidence="7 8">38-H</strain>
    </source>
</reference>
<dbReference type="InterPro" id="IPR013325">
    <property type="entry name" value="RNA_pol_sigma_r2"/>
</dbReference>
<dbReference type="Pfam" id="PF08281">
    <property type="entry name" value="Sigma70_r4_2"/>
    <property type="match status" value="1"/>
</dbReference>